<reference evidence="13" key="2">
    <citation type="submission" date="2020-01" db="EMBL/GenBank/DDBJ databases">
        <authorList>
            <person name="Korhonen P.K.K."/>
            <person name="Guangxu M.G."/>
            <person name="Wang T.W."/>
            <person name="Stroehlein A.J.S."/>
            <person name="Young N.D."/>
            <person name="Ang C.-S.A."/>
            <person name="Fernando D.W.F."/>
            <person name="Lu H.L."/>
            <person name="Taylor S.T."/>
            <person name="Ehtesham M.E.M."/>
            <person name="Najaraj S.H.N."/>
            <person name="Harsha G.H.G."/>
            <person name="Madugundu A.M."/>
            <person name="Renuse S.R."/>
            <person name="Holt D.H."/>
            <person name="Pandey A.P."/>
            <person name="Papenfuss A.P."/>
            <person name="Gasser R.B.G."/>
            <person name="Fischer K.F."/>
        </authorList>
    </citation>
    <scope>NUCLEOTIDE SEQUENCE</scope>
    <source>
        <strain evidence="13">SSS_KF_BRIS2020</strain>
    </source>
</reference>
<dbReference type="OMA" id="KQHLFRH"/>
<evidence type="ECO:0000256" key="4">
    <source>
        <dbReference type="ARBA" id="ARBA00022490"/>
    </source>
</evidence>
<dbReference type="Proteomes" id="UP000070412">
    <property type="component" value="Unassembled WGS sequence"/>
</dbReference>
<dbReference type="Pfam" id="PF12465">
    <property type="entry name" value="Pr_beta_C"/>
    <property type="match status" value="1"/>
</dbReference>
<reference evidence="15" key="1">
    <citation type="journal article" date="2020" name="PLoS Negl. Trop. Dis.">
        <title>High-quality nuclear genome for Sarcoptes scabiei-A critical resource for a neglected parasite.</title>
        <authorList>
            <person name="Korhonen P.K."/>
            <person name="Gasser R.B."/>
            <person name="Ma G."/>
            <person name="Wang T."/>
            <person name="Stroehlein A.J."/>
            <person name="Young N.D."/>
            <person name="Ang C.S."/>
            <person name="Fernando D.D."/>
            <person name="Lu H.C."/>
            <person name="Taylor S."/>
            <person name="Reynolds S.L."/>
            <person name="Mofiz E."/>
            <person name="Najaraj S.H."/>
            <person name="Gowda H."/>
            <person name="Madugundu A."/>
            <person name="Renuse S."/>
            <person name="Holt D."/>
            <person name="Pandey A."/>
            <person name="Papenfuss A.T."/>
            <person name="Fischer K."/>
        </authorList>
    </citation>
    <scope>NUCLEOTIDE SEQUENCE [LARGE SCALE GENOMIC DNA]</scope>
</reference>
<evidence type="ECO:0000256" key="3">
    <source>
        <dbReference type="ARBA" id="ARBA00012039"/>
    </source>
</evidence>
<name>A0A834VFF9_SARSC</name>
<evidence type="ECO:0000256" key="1">
    <source>
        <dbReference type="ARBA" id="ARBA00001198"/>
    </source>
</evidence>
<dbReference type="Pfam" id="PF00227">
    <property type="entry name" value="Proteasome"/>
    <property type="match status" value="1"/>
</dbReference>
<evidence type="ECO:0000256" key="9">
    <source>
        <dbReference type="ARBA" id="ARBA00023242"/>
    </source>
</evidence>
<evidence type="ECO:0000313" key="14">
    <source>
        <dbReference type="EnsemblMetazoa" id="KAF7493695.1"/>
    </source>
</evidence>
<evidence type="ECO:0000256" key="5">
    <source>
        <dbReference type="ARBA" id="ARBA00022670"/>
    </source>
</evidence>
<dbReference type="PROSITE" id="PS51476">
    <property type="entry name" value="PROTEASOME_BETA_2"/>
    <property type="match status" value="1"/>
</dbReference>
<dbReference type="InterPro" id="IPR029055">
    <property type="entry name" value="Ntn_hydrolases_N"/>
</dbReference>
<evidence type="ECO:0000256" key="8">
    <source>
        <dbReference type="ARBA" id="ARBA00022942"/>
    </source>
</evidence>
<keyword evidence="7" id="KW-0378">Hydrolase</keyword>
<dbReference type="CDD" id="cd03763">
    <property type="entry name" value="proteasome_beta_type_7"/>
    <property type="match status" value="1"/>
</dbReference>
<dbReference type="EnsemblMetazoa" id="SSS_3478s_mrna">
    <property type="protein sequence ID" value="KAF7493695.1"/>
    <property type="gene ID" value="SSS_3478"/>
</dbReference>
<dbReference type="InterPro" id="IPR023333">
    <property type="entry name" value="Proteasome_suB-type"/>
</dbReference>
<evidence type="ECO:0000256" key="10">
    <source>
        <dbReference type="ARBA" id="ARBA00026071"/>
    </source>
</evidence>
<dbReference type="GO" id="GO:0005634">
    <property type="term" value="C:nucleus"/>
    <property type="evidence" value="ECO:0007669"/>
    <property type="project" value="UniProtKB-SubCell"/>
</dbReference>
<keyword evidence="6" id="KW-0888">Threonine protease</keyword>
<dbReference type="OrthoDB" id="429533at2759"/>
<dbReference type="InterPro" id="IPR000243">
    <property type="entry name" value="Pept_T1A_subB"/>
</dbReference>
<comment type="subunit">
    <text evidence="10">The 26S proteasome consists of a 20S proteasome core and two 19S regulatory subunits. The 20S proteasome core is composed of 28 subunits that are arranged in four stacked rings, resulting in a barrel-shaped structure. The two end rings are each formed by seven alpha subunits, and the two central rings are each formed by seven beta subunits. The catalytic chamber with the active sites is on the inside of the barrel.</text>
</comment>
<keyword evidence="9" id="KW-0539">Nucleus</keyword>
<dbReference type="EMBL" id="WVUK01000055">
    <property type="protein sequence ID" value="KAF7493695.1"/>
    <property type="molecule type" value="Genomic_DNA"/>
</dbReference>
<proteinExistence type="predicted"/>
<dbReference type="PRINTS" id="PR00141">
    <property type="entry name" value="PROTEASOME"/>
</dbReference>
<dbReference type="InterPro" id="IPR024689">
    <property type="entry name" value="Proteasome_bsu_C"/>
</dbReference>
<accession>A0A834VFF9</accession>
<keyword evidence="5" id="KW-0645">Protease</keyword>
<dbReference type="PANTHER" id="PTHR32194:SF4">
    <property type="entry name" value="PROTEASOME SUBUNIT BETA TYPE-7"/>
    <property type="match status" value="1"/>
</dbReference>
<dbReference type="GO" id="GO:0005737">
    <property type="term" value="C:cytoplasm"/>
    <property type="evidence" value="ECO:0007669"/>
    <property type="project" value="TreeGrafter"/>
</dbReference>
<evidence type="ECO:0000313" key="13">
    <source>
        <dbReference type="EMBL" id="KAF7493695.1"/>
    </source>
</evidence>
<comment type="subcellular location">
    <subcellularLocation>
        <location evidence="2">Nucleus</location>
    </subcellularLocation>
</comment>
<keyword evidence="8 13" id="KW-0647">Proteasome</keyword>
<dbReference type="AlphaFoldDB" id="A0A834VFF9"/>
<evidence type="ECO:0000256" key="2">
    <source>
        <dbReference type="ARBA" id="ARBA00004123"/>
    </source>
</evidence>
<dbReference type="GO" id="GO:0051603">
    <property type="term" value="P:proteolysis involved in protein catabolic process"/>
    <property type="evidence" value="ECO:0007669"/>
    <property type="project" value="InterPro"/>
</dbReference>
<sequence length="280" mass="30745">MSEGILPEKQIGGFNFENYQRNEYLIRNGYKMPGVTKTGTTIVGVVIKDGVVLGADTRATSDTMVAEKNCKKIHYLARNMYCCGAGTAADTEHVTRMISSQLELLRLNTGKQVPVRVANRLLKQYLYRYQGYVGAALVLGGVDKFGPVIYSIHPHGSTDKLPYTTMGSGSLAAIAVLESRWKPNLSIEEGKKLVRDAVAAGIFNDLGSGSNVDLCVITKNEVNYLRTYDEANTKGIRQGTYRFAPNTTAVLRTKTIPIVVESTQIIPRRVDTEESMEVSP</sequence>
<dbReference type="GO" id="GO:0004298">
    <property type="term" value="F:threonine-type endopeptidase activity"/>
    <property type="evidence" value="ECO:0007669"/>
    <property type="project" value="UniProtKB-KW"/>
</dbReference>
<evidence type="ECO:0000256" key="11">
    <source>
        <dbReference type="PIRSR" id="PIRSR600243-1"/>
    </source>
</evidence>
<comment type="catalytic activity">
    <reaction evidence="1">
        <text>Cleavage of peptide bonds with very broad specificity.</text>
        <dbReference type="EC" id="3.4.25.1"/>
    </reaction>
</comment>
<feature type="domain" description="Proteasome beta subunit C-terminal" evidence="12">
    <location>
        <begin position="231"/>
        <end position="263"/>
    </location>
</feature>
<protein>
    <recommendedName>
        <fullName evidence="3">proteasome endopeptidase complex</fullName>
        <ecNumber evidence="3">3.4.25.1</ecNumber>
    </recommendedName>
</protein>
<gene>
    <name evidence="13" type="ORF">SSS_3478</name>
</gene>
<dbReference type="EC" id="3.4.25.1" evidence="3"/>
<dbReference type="PANTHER" id="PTHR32194">
    <property type="entry name" value="METALLOPROTEASE TLDD"/>
    <property type="match status" value="1"/>
</dbReference>
<evidence type="ECO:0000256" key="6">
    <source>
        <dbReference type="ARBA" id="ARBA00022698"/>
    </source>
</evidence>
<dbReference type="SUPFAM" id="SSF56235">
    <property type="entry name" value="N-terminal nucleophile aminohydrolases (Ntn hydrolases)"/>
    <property type="match status" value="1"/>
</dbReference>
<dbReference type="FunFam" id="3.60.20.10:FF:000005">
    <property type="entry name" value="Proteasome subunit beta type-2"/>
    <property type="match status" value="1"/>
</dbReference>
<organism evidence="13">
    <name type="scientific">Sarcoptes scabiei</name>
    <name type="common">Itch mite</name>
    <name type="synonym">Acarus scabiei</name>
    <dbReference type="NCBI Taxonomy" id="52283"/>
    <lineage>
        <taxon>Eukaryota</taxon>
        <taxon>Metazoa</taxon>
        <taxon>Ecdysozoa</taxon>
        <taxon>Arthropoda</taxon>
        <taxon>Chelicerata</taxon>
        <taxon>Arachnida</taxon>
        <taxon>Acari</taxon>
        <taxon>Acariformes</taxon>
        <taxon>Sarcoptiformes</taxon>
        <taxon>Astigmata</taxon>
        <taxon>Psoroptidia</taxon>
        <taxon>Sarcoptoidea</taxon>
        <taxon>Sarcoptidae</taxon>
        <taxon>Sarcoptinae</taxon>
        <taxon>Sarcoptes</taxon>
    </lineage>
</organism>
<dbReference type="InterPro" id="IPR001353">
    <property type="entry name" value="Proteasome_sua/b"/>
</dbReference>
<keyword evidence="4" id="KW-0963">Cytoplasm</keyword>
<keyword evidence="15" id="KW-1185">Reference proteome</keyword>
<evidence type="ECO:0000313" key="15">
    <source>
        <dbReference type="Proteomes" id="UP000070412"/>
    </source>
</evidence>
<evidence type="ECO:0000259" key="12">
    <source>
        <dbReference type="Pfam" id="PF12465"/>
    </source>
</evidence>
<dbReference type="GO" id="GO:0005839">
    <property type="term" value="C:proteasome core complex"/>
    <property type="evidence" value="ECO:0007669"/>
    <property type="project" value="InterPro"/>
</dbReference>
<reference evidence="14" key="3">
    <citation type="submission" date="2022-06" db="UniProtKB">
        <authorList>
            <consortium name="EnsemblMetazoa"/>
        </authorList>
    </citation>
    <scope>IDENTIFICATION</scope>
</reference>
<feature type="active site" description="Nucleophile" evidence="11">
    <location>
        <position position="40"/>
    </location>
</feature>
<evidence type="ECO:0000256" key="7">
    <source>
        <dbReference type="ARBA" id="ARBA00022801"/>
    </source>
</evidence>
<dbReference type="Gene3D" id="3.60.20.10">
    <property type="entry name" value="Glutamine Phosphoribosylpyrophosphate, subunit 1, domain 1"/>
    <property type="match status" value="1"/>
</dbReference>